<reference evidence="8" key="1">
    <citation type="journal article" date="2014" name="Int. J. Syst. Evol. Microbiol.">
        <title>Complete genome sequence of Corynebacterium casei LMG S-19264T (=DSM 44701T), isolated from a smear-ripened cheese.</title>
        <authorList>
            <consortium name="US DOE Joint Genome Institute (JGI-PGF)"/>
            <person name="Walter F."/>
            <person name="Albersmeier A."/>
            <person name="Kalinowski J."/>
            <person name="Ruckert C."/>
        </authorList>
    </citation>
    <scope>NUCLEOTIDE SEQUENCE</scope>
    <source>
        <strain evidence="8">CGMCC 1.12987</strain>
    </source>
</reference>
<dbReference type="InterPro" id="IPR052528">
    <property type="entry name" value="Sugar_transport-like"/>
</dbReference>
<feature type="transmembrane region" description="Helical" evidence="6">
    <location>
        <begin position="321"/>
        <end position="346"/>
    </location>
</feature>
<feature type="transmembrane region" description="Helical" evidence="6">
    <location>
        <begin position="234"/>
        <end position="257"/>
    </location>
</feature>
<evidence type="ECO:0000256" key="5">
    <source>
        <dbReference type="ARBA" id="ARBA00023136"/>
    </source>
</evidence>
<feature type="transmembrane region" description="Helical" evidence="6">
    <location>
        <begin position="21"/>
        <end position="51"/>
    </location>
</feature>
<dbReference type="EMBL" id="BMGR01000006">
    <property type="protein sequence ID" value="GGG04428.1"/>
    <property type="molecule type" value="Genomic_DNA"/>
</dbReference>
<keyword evidence="5 6" id="KW-0472">Membrane</keyword>
<reference evidence="8" key="2">
    <citation type="submission" date="2020-09" db="EMBL/GenBank/DDBJ databases">
        <authorList>
            <person name="Sun Q."/>
            <person name="Zhou Y."/>
        </authorList>
    </citation>
    <scope>NUCLEOTIDE SEQUENCE</scope>
    <source>
        <strain evidence="8">CGMCC 1.12987</strain>
    </source>
</reference>
<name>A0A917FTT4_9BACL</name>
<organism evidence="8 9">
    <name type="scientific">Paenibacillus abyssi</name>
    <dbReference type="NCBI Taxonomy" id="1340531"/>
    <lineage>
        <taxon>Bacteria</taxon>
        <taxon>Bacillati</taxon>
        <taxon>Bacillota</taxon>
        <taxon>Bacilli</taxon>
        <taxon>Bacillales</taxon>
        <taxon>Paenibacillaceae</taxon>
        <taxon>Paenibacillus</taxon>
    </lineage>
</organism>
<dbReference type="InterPro" id="IPR020846">
    <property type="entry name" value="MFS_dom"/>
</dbReference>
<dbReference type="InterPro" id="IPR011701">
    <property type="entry name" value="MFS"/>
</dbReference>
<evidence type="ECO:0000256" key="4">
    <source>
        <dbReference type="ARBA" id="ARBA00022989"/>
    </source>
</evidence>
<feature type="transmembrane region" description="Helical" evidence="6">
    <location>
        <begin position="158"/>
        <end position="175"/>
    </location>
</feature>
<comment type="caution">
    <text evidence="8">The sequence shown here is derived from an EMBL/GenBank/DDBJ whole genome shotgun (WGS) entry which is preliminary data.</text>
</comment>
<proteinExistence type="predicted"/>
<evidence type="ECO:0000256" key="2">
    <source>
        <dbReference type="ARBA" id="ARBA00022448"/>
    </source>
</evidence>
<dbReference type="InterPro" id="IPR036259">
    <property type="entry name" value="MFS_trans_sf"/>
</dbReference>
<dbReference type="PANTHER" id="PTHR23526">
    <property type="entry name" value="INTEGRAL MEMBRANE TRANSPORT PROTEIN-RELATED"/>
    <property type="match status" value="1"/>
</dbReference>
<keyword evidence="4 6" id="KW-1133">Transmembrane helix</keyword>
<keyword evidence="9" id="KW-1185">Reference proteome</keyword>
<accession>A0A917FTT4</accession>
<dbReference type="GO" id="GO:0022857">
    <property type="term" value="F:transmembrane transporter activity"/>
    <property type="evidence" value="ECO:0007669"/>
    <property type="project" value="InterPro"/>
</dbReference>
<feature type="transmembrane region" description="Helical" evidence="6">
    <location>
        <begin position="263"/>
        <end position="285"/>
    </location>
</feature>
<dbReference type="Gene3D" id="1.20.1250.20">
    <property type="entry name" value="MFS general substrate transporter like domains"/>
    <property type="match status" value="1"/>
</dbReference>
<feature type="domain" description="Major facilitator superfamily (MFS) profile" evidence="7">
    <location>
        <begin position="230"/>
        <end position="432"/>
    </location>
</feature>
<evidence type="ECO:0000256" key="6">
    <source>
        <dbReference type="SAM" id="Phobius"/>
    </source>
</evidence>
<dbReference type="PROSITE" id="PS50850">
    <property type="entry name" value="MFS"/>
    <property type="match status" value="1"/>
</dbReference>
<sequence>MNIRHRIFMSRRPSSEQRKSLRIAVVEGIPAMIIANLLGGPILTAYVLYLGANSAEVGLVMAIPPLANLAQIITAFYMQRVNNRKFFLTAFGAIHRTMWVATGLIPFMVPDPLQIPVFIAMFMISFLSASICGVFWSSLVADFVPAQLRGRYFGIRNTIHWAVGSISLLVGGQVLERMSEGAGFTVLYIISAVLTVWNAIELWRYPNPPFEKSGESSKSGLFLKPVKDRAFMKATLFIALFILIQNIAVPLFSFVMLDILNISYWRVTVITTVQMIVMMISYYYWGNLNTRFATKTLLLWSLPVIATACLLWIGLEFMPVFIVLILVHILLGVGLGGYNLLAFNFMIGDTPKSDRPMYIAMFSALTGITGFIGPLVGGILYKQIEDGPFWMQSYGVSVGTGIVLLLLALGMGPFVLGGSKPLRRQTAEAIQK</sequence>
<feature type="transmembrane region" description="Helical" evidence="6">
    <location>
        <begin position="57"/>
        <end position="77"/>
    </location>
</feature>
<feature type="transmembrane region" description="Helical" evidence="6">
    <location>
        <begin position="86"/>
        <end position="109"/>
    </location>
</feature>
<protein>
    <submittedName>
        <fullName evidence="8">MFS transporter</fullName>
    </submittedName>
</protein>
<evidence type="ECO:0000313" key="9">
    <source>
        <dbReference type="Proteomes" id="UP000644756"/>
    </source>
</evidence>
<evidence type="ECO:0000259" key="7">
    <source>
        <dbReference type="PROSITE" id="PS50850"/>
    </source>
</evidence>
<dbReference type="Pfam" id="PF07690">
    <property type="entry name" value="MFS_1"/>
    <property type="match status" value="1"/>
</dbReference>
<feature type="transmembrane region" description="Helical" evidence="6">
    <location>
        <begin position="181"/>
        <end position="200"/>
    </location>
</feature>
<feature type="transmembrane region" description="Helical" evidence="6">
    <location>
        <begin position="393"/>
        <end position="416"/>
    </location>
</feature>
<dbReference type="Proteomes" id="UP000644756">
    <property type="component" value="Unassembled WGS sequence"/>
</dbReference>
<dbReference type="AlphaFoldDB" id="A0A917FTT4"/>
<keyword evidence="3 6" id="KW-0812">Transmembrane</keyword>
<dbReference type="RefSeq" id="WP_229725157.1">
    <property type="nucleotide sequence ID" value="NZ_BMGR01000006.1"/>
</dbReference>
<evidence type="ECO:0000256" key="1">
    <source>
        <dbReference type="ARBA" id="ARBA00004651"/>
    </source>
</evidence>
<dbReference type="GO" id="GO:0005886">
    <property type="term" value="C:plasma membrane"/>
    <property type="evidence" value="ECO:0007669"/>
    <property type="project" value="UniProtKB-SubCell"/>
</dbReference>
<gene>
    <name evidence="8" type="ORF">GCM10010916_21810</name>
</gene>
<dbReference type="SUPFAM" id="SSF103473">
    <property type="entry name" value="MFS general substrate transporter"/>
    <property type="match status" value="1"/>
</dbReference>
<feature type="transmembrane region" description="Helical" evidence="6">
    <location>
        <begin position="358"/>
        <end position="381"/>
    </location>
</feature>
<evidence type="ECO:0000256" key="3">
    <source>
        <dbReference type="ARBA" id="ARBA00022692"/>
    </source>
</evidence>
<evidence type="ECO:0000313" key="8">
    <source>
        <dbReference type="EMBL" id="GGG04428.1"/>
    </source>
</evidence>
<comment type="subcellular location">
    <subcellularLocation>
        <location evidence="1">Cell membrane</location>
        <topology evidence="1">Multi-pass membrane protein</topology>
    </subcellularLocation>
</comment>
<feature type="transmembrane region" description="Helical" evidence="6">
    <location>
        <begin position="297"/>
        <end position="315"/>
    </location>
</feature>
<dbReference type="PANTHER" id="PTHR23526:SF2">
    <property type="entry name" value="MAJOR FACILITATOR SUPERFAMILY (MFS) PROFILE DOMAIN-CONTAINING PROTEIN"/>
    <property type="match status" value="1"/>
</dbReference>
<keyword evidence="2" id="KW-0813">Transport</keyword>
<feature type="transmembrane region" description="Helical" evidence="6">
    <location>
        <begin position="115"/>
        <end position="137"/>
    </location>
</feature>